<proteinExistence type="predicted"/>
<evidence type="ECO:0000256" key="1">
    <source>
        <dbReference type="SAM" id="MobiDB-lite"/>
    </source>
</evidence>
<evidence type="ECO:0000313" key="2">
    <source>
        <dbReference type="EMBL" id="KAK8232481.1"/>
    </source>
</evidence>
<evidence type="ECO:0000313" key="3">
    <source>
        <dbReference type="Proteomes" id="UP001492380"/>
    </source>
</evidence>
<feature type="compositionally biased region" description="Polar residues" evidence="1">
    <location>
        <begin position="95"/>
        <end position="110"/>
    </location>
</feature>
<comment type="caution">
    <text evidence="2">The sequence shown here is derived from an EMBL/GenBank/DDBJ whole genome shotgun (WGS) entry which is preliminary data.</text>
</comment>
<reference evidence="2 3" key="1">
    <citation type="submission" date="2024-04" db="EMBL/GenBank/DDBJ databases">
        <title>Phyllosticta paracitricarpa is synonymous to the EU quarantine fungus P. citricarpa based on phylogenomic analyses.</title>
        <authorList>
            <consortium name="Lawrence Berkeley National Laboratory"/>
            <person name="Van Ingen-Buijs V.A."/>
            <person name="Van Westerhoven A.C."/>
            <person name="Haridas S."/>
            <person name="Skiadas P."/>
            <person name="Martin F."/>
            <person name="Groenewald J.Z."/>
            <person name="Crous P.W."/>
            <person name="Seidl M.F."/>
        </authorList>
    </citation>
    <scope>NUCLEOTIDE SEQUENCE [LARGE SCALE GENOMIC DNA]</scope>
    <source>
        <strain evidence="2 3">CBS 123374</strain>
    </source>
</reference>
<accession>A0ABR1YL09</accession>
<feature type="region of interest" description="Disordered" evidence="1">
    <location>
        <begin position="413"/>
        <end position="441"/>
    </location>
</feature>
<dbReference type="EMBL" id="JBBWRZ010000007">
    <property type="protein sequence ID" value="KAK8232481.1"/>
    <property type="molecule type" value="Genomic_DNA"/>
</dbReference>
<feature type="region of interest" description="Disordered" evidence="1">
    <location>
        <begin position="1"/>
        <end position="111"/>
    </location>
</feature>
<feature type="compositionally biased region" description="Low complexity" evidence="1">
    <location>
        <begin position="48"/>
        <end position="85"/>
    </location>
</feature>
<dbReference type="Proteomes" id="UP001492380">
    <property type="component" value="Unassembled WGS sequence"/>
</dbReference>
<organism evidence="2 3">
    <name type="scientific">Phyllosticta capitalensis</name>
    <dbReference type="NCBI Taxonomy" id="121624"/>
    <lineage>
        <taxon>Eukaryota</taxon>
        <taxon>Fungi</taxon>
        <taxon>Dikarya</taxon>
        <taxon>Ascomycota</taxon>
        <taxon>Pezizomycotina</taxon>
        <taxon>Dothideomycetes</taxon>
        <taxon>Dothideomycetes incertae sedis</taxon>
        <taxon>Botryosphaeriales</taxon>
        <taxon>Phyllostictaceae</taxon>
        <taxon>Phyllosticta</taxon>
    </lineage>
</organism>
<name>A0ABR1YL09_9PEZI</name>
<feature type="compositionally biased region" description="Acidic residues" evidence="1">
    <location>
        <begin position="415"/>
        <end position="441"/>
    </location>
</feature>
<sequence>MASKRAASTEPDKPQVAKRTQMATPADASIQTLSSIQDPGVPAGSSRATVASSSTLAMAATTTSSPPHPQQSRPPTQQAPASSPQVPHPERPLPSASNSQVPNPTASDTSVLRPLVSLPPISDLLVASIPSVSGPPVTQLPASYPSAPWPPALAPPMSGPPVAQPPASYSSAPWPPALAPPVPGPVYCAPVACPLAPDVSALVGEAISVLTPEQIRESVFHFAMQNQIFQRSLLENYCAKRNQRHQGQTQVNFDRVVLDVKRKLSDYNVTSKYSAVKGNSSFIASSIETIVQKVRSEQRVQSWPATFPLRVSAIANLRRIGTMIAGLDGETGKEVRKDFLMEGNPLSKGLLYLARNFSLTERTHLLKSHAKRDKSTFEERMEELIELCEMQHIAIPDLRKSLKILRGYNRAPVESDYDDNEELESGSEDQTPSEDEDEESD</sequence>
<protein>
    <submittedName>
        <fullName evidence="2">Uncharacterized protein</fullName>
    </submittedName>
</protein>
<gene>
    <name evidence="2" type="ORF">HDK90DRAFT_311820</name>
</gene>
<keyword evidence="3" id="KW-1185">Reference proteome</keyword>